<dbReference type="RefSeq" id="WP_210052290.1">
    <property type="nucleotide sequence ID" value="NZ_BAAAMH010000036.1"/>
</dbReference>
<protein>
    <submittedName>
        <fullName evidence="1">Uncharacterized protein</fullName>
    </submittedName>
</protein>
<dbReference type="EMBL" id="JAGIOB010000001">
    <property type="protein sequence ID" value="MBP2415345.1"/>
    <property type="molecule type" value="Genomic_DNA"/>
</dbReference>
<accession>A0ABS4Z2U5</accession>
<gene>
    <name evidence="1" type="ORF">JOF54_000267</name>
</gene>
<dbReference type="Proteomes" id="UP000758168">
    <property type="component" value="Unassembled WGS sequence"/>
</dbReference>
<evidence type="ECO:0000313" key="1">
    <source>
        <dbReference type="EMBL" id="MBP2415345.1"/>
    </source>
</evidence>
<comment type="caution">
    <text evidence="1">The sequence shown here is derived from an EMBL/GenBank/DDBJ whole genome shotgun (WGS) entry which is preliminary data.</text>
</comment>
<proteinExistence type="predicted"/>
<keyword evidence="2" id="KW-1185">Reference proteome</keyword>
<organism evidence="1 2">
    <name type="scientific">Microlunatus capsulatus</name>
    <dbReference type="NCBI Taxonomy" id="99117"/>
    <lineage>
        <taxon>Bacteria</taxon>
        <taxon>Bacillati</taxon>
        <taxon>Actinomycetota</taxon>
        <taxon>Actinomycetes</taxon>
        <taxon>Propionibacteriales</taxon>
        <taxon>Propionibacteriaceae</taxon>
        <taxon>Microlunatus</taxon>
    </lineage>
</organism>
<evidence type="ECO:0000313" key="2">
    <source>
        <dbReference type="Proteomes" id="UP000758168"/>
    </source>
</evidence>
<name>A0ABS4Z2U5_9ACTN</name>
<reference evidence="1 2" key="1">
    <citation type="submission" date="2021-03" db="EMBL/GenBank/DDBJ databases">
        <title>Sequencing the genomes of 1000 actinobacteria strains.</title>
        <authorList>
            <person name="Klenk H.-P."/>
        </authorList>
    </citation>
    <scope>NUCLEOTIDE SEQUENCE [LARGE SCALE GENOMIC DNA]</scope>
    <source>
        <strain evidence="1 2">DSM 12936</strain>
    </source>
</reference>
<sequence length="140" mass="14582">MFHLTGIPTYLLLAELARNQVLHGRLPRPDYPAALRANAGPGWARRAELTLDHAAGHAGHGRTTACLGLVAVGAAEFAHAAAATGGRWVTNDKTLFVEGGMGEVDSMLGDLQQARSPQVLGDLVAATLRLGRRAVARAGG</sequence>